<reference evidence="1 2" key="1">
    <citation type="journal article" date="2021" name="ISME Commun">
        <title>Automated analysis of genomic sequences facilitates high-throughput and comprehensive description of bacteria.</title>
        <authorList>
            <person name="Hitch T.C.A."/>
        </authorList>
    </citation>
    <scope>NUCLEOTIDE SEQUENCE [LARGE SCALE GENOMIC DNA]</scope>
    <source>
        <strain evidence="1 2">Sanger_04</strain>
    </source>
</reference>
<protein>
    <submittedName>
        <fullName evidence="1">Uncharacterized protein</fullName>
    </submittedName>
</protein>
<dbReference type="Proteomes" id="UP001652461">
    <property type="component" value="Unassembled WGS sequence"/>
</dbReference>
<gene>
    <name evidence="1" type="ORF">OCV63_07120</name>
</gene>
<dbReference type="EMBL" id="JAOQKC010000007">
    <property type="protein sequence ID" value="MCU6696666.1"/>
    <property type="molecule type" value="Genomic_DNA"/>
</dbReference>
<keyword evidence="2" id="KW-1185">Reference proteome</keyword>
<proteinExistence type="predicted"/>
<dbReference type="RefSeq" id="WP_158363159.1">
    <property type="nucleotide sequence ID" value="NZ_JAOQKC010000007.1"/>
</dbReference>
<name>A0ABT2RWH7_9FIRM</name>
<organism evidence="1 2">
    <name type="scientific">Laedolimicola ammoniilytica</name>
    <dbReference type="NCBI Taxonomy" id="2981771"/>
    <lineage>
        <taxon>Bacteria</taxon>
        <taxon>Bacillati</taxon>
        <taxon>Bacillota</taxon>
        <taxon>Clostridia</taxon>
        <taxon>Lachnospirales</taxon>
        <taxon>Lachnospiraceae</taxon>
        <taxon>Laedolimicola</taxon>
    </lineage>
</organism>
<evidence type="ECO:0000313" key="1">
    <source>
        <dbReference type="EMBL" id="MCU6696666.1"/>
    </source>
</evidence>
<evidence type="ECO:0000313" key="2">
    <source>
        <dbReference type="Proteomes" id="UP001652461"/>
    </source>
</evidence>
<sequence>MTRFHKITIAIFCGGILLSGIGAGVAFGEFSSLSYGGTEVVGKIDTATKEISREIAPEQGVWNIDGYWDTAPEVEADESIPENTVLFRITYNQAMVEPRIEETVQEDEYYDNDADTWRQTRTPALELHCYWENTDESDFQNLMEAKDKVLAGLKRGELISVVGAPHIEQVQIFYNPVNEKDLRL</sequence>
<accession>A0ABT2RWH7</accession>
<comment type="caution">
    <text evidence="1">The sequence shown here is derived from an EMBL/GenBank/DDBJ whole genome shotgun (WGS) entry which is preliminary data.</text>
</comment>